<feature type="domain" description="Acyl-CoA dehydrogenase/oxidase N-terminal" evidence="9">
    <location>
        <begin position="7"/>
        <end position="116"/>
    </location>
</feature>
<evidence type="ECO:0000313" key="11">
    <source>
        <dbReference type="Proteomes" id="UP000031599"/>
    </source>
</evidence>
<dbReference type="PIRSF" id="PIRSF016578">
    <property type="entry name" value="HsaA"/>
    <property type="match status" value="1"/>
</dbReference>
<dbReference type="InterPro" id="IPR006091">
    <property type="entry name" value="Acyl-CoA_Oxase/DH_mid-dom"/>
</dbReference>
<dbReference type="InterPro" id="IPR046373">
    <property type="entry name" value="Acyl-CoA_Oxase/DH_mid-dom_sf"/>
</dbReference>
<dbReference type="Proteomes" id="UP000031599">
    <property type="component" value="Unassembled WGS sequence"/>
</dbReference>
<dbReference type="PANTHER" id="PTHR43884">
    <property type="entry name" value="ACYL-COA DEHYDROGENASE"/>
    <property type="match status" value="1"/>
</dbReference>
<dbReference type="SUPFAM" id="SSF56645">
    <property type="entry name" value="Acyl-CoA dehydrogenase NM domain-like"/>
    <property type="match status" value="1"/>
</dbReference>
<dbReference type="InterPro" id="IPR037069">
    <property type="entry name" value="AcylCoA_DH/ox_N_sf"/>
</dbReference>
<keyword evidence="3 6" id="KW-0285">Flavoprotein</keyword>
<organism evidence="10 11">
    <name type="scientific">Enhygromyxa salina</name>
    <dbReference type="NCBI Taxonomy" id="215803"/>
    <lineage>
        <taxon>Bacteria</taxon>
        <taxon>Pseudomonadati</taxon>
        <taxon>Myxococcota</taxon>
        <taxon>Polyangia</taxon>
        <taxon>Nannocystales</taxon>
        <taxon>Nannocystaceae</taxon>
        <taxon>Enhygromyxa</taxon>
    </lineage>
</organism>
<dbReference type="FunFam" id="2.40.110.10:FF:000001">
    <property type="entry name" value="Acyl-CoA dehydrogenase, mitochondrial"/>
    <property type="match status" value="1"/>
</dbReference>
<evidence type="ECO:0000259" key="9">
    <source>
        <dbReference type="Pfam" id="PF02771"/>
    </source>
</evidence>
<evidence type="ECO:0000256" key="4">
    <source>
        <dbReference type="ARBA" id="ARBA00022827"/>
    </source>
</evidence>
<feature type="domain" description="Acyl-CoA oxidase/dehydrogenase middle" evidence="8">
    <location>
        <begin position="123"/>
        <end position="218"/>
    </location>
</feature>
<dbReference type="InterPro" id="IPR009100">
    <property type="entry name" value="AcylCoA_DH/oxidase_NM_dom_sf"/>
</dbReference>
<dbReference type="FunFam" id="1.20.140.10:FF:000011">
    <property type="entry name" value="Medium-chain specific acyl-CoA dehydrogenase, mitochondrial"/>
    <property type="match status" value="1"/>
</dbReference>
<comment type="cofactor">
    <cofactor evidence="1 6">
        <name>FAD</name>
        <dbReference type="ChEBI" id="CHEBI:57692"/>
    </cofactor>
</comment>
<dbReference type="EMBL" id="JMCC02000061">
    <property type="protein sequence ID" value="KIG15041.1"/>
    <property type="molecule type" value="Genomic_DNA"/>
</dbReference>
<dbReference type="Pfam" id="PF02770">
    <property type="entry name" value="Acyl-CoA_dh_M"/>
    <property type="match status" value="1"/>
</dbReference>
<dbReference type="Gene3D" id="1.20.140.10">
    <property type="entry name" value="Butyryl-CoA Dehydrogenase, subunit A, domain 3"/>
    <property type="match status" value="1"/>
</dbReference>
<comment type="caution">
    <text evidence="10">The sequence shown here is derived from an EMBL/GenBank/DDBJ whole genome shotgun (WGS) entry which is preliminary data.</text>
</comment>
<dbReference type="Pfam" id="PF00441">
    <property type="entry name" value="Acyl-CoA_dh_1"/>
    <property type="match status" value="1"/>
</dbReference>
<evidence type="ECO:0000256" key="3">
    <source>
        <dbReference type="ARBA" id="ARBA00022630"/>
    </source>
</evidence>
<evidence type="ECO:0000259" key="8">
    <source>
        <dbReference type="Pfam" id="PF02770"/>
    </source>
</evidence>
<dbReference type="GO" id="GO:0003995">
    <property type="term" value="F:acyl-CoA dehydrogenase activity"/>
    <property type="evidence" value="ECO:0007669"/>
    <property type="project" value="InterPro"/>
</dbReference>
<evidence type="ECO:0000256" key="1">
    <source>
        <dbReference type="ARBA" id="ARBA00001974"/>
    </source>
</evidence>
<dbReference type="PANTHER" id="PTHR43884:SF12">
    <property type="entry name" value="ISOVALERYL-COA DEHYDROGENASE, MITOCHONDRIAL-RELATED"/>
    <property type="match status" value="1"/>
</dbReference>
<comment type="similarity">
    <text evidence="2 6">Belongs to the acyl-CoA dehydrogenase family.</text>
</comment>
<dbReference type="Gene3D" id="2.40.110.10">
    <property type="entry name" value="Butyryl-CoA Dehydrogenase, subunit A, domain 2"/>
    <property type="match status" value="1"/>
</dbReference>
<keyword evidence="4 6" id="KW-0274">FAD</keyword>
<dbReference type="RefSeq" id="WP_052552429.1">
    <property type="nucleotide sequence ID" value="NZ_JMCC02000061.1"/>
</dbReference>
<protein>
    <submittedName>
        <fullName evidence="10">Butyryl-CoA dehydrogenase</fullName>
    </submittedName>
</protein>
<sequence length="381" mass="41768">MYNPQISDEQNQLVGTARKFTAEVIIPAAHEYDETETFPTEIFRQAWDLGLMNVEIPEAYGGLGLGTVEGCLIAEELAYGCPAVATSMMCNHLGALPLMVGGSEEQKHTWLERLIENFEFISYACSEPDAGSDVAGMKSRLVAKDGGGYSLTGQKRWITNAGQASMYTGFATIDPALKHKGITAFVVDRQTKGVSVGRKEKKLGQRASETSDVLFDDVELAPQNILGEPGKGFYIAMEVFDKSRPMIGASCAGIIRRCLDESRNYALERKTFGVPIANHQAIQMILADMAIAYEATRALYLKAAWEVDNDVKRTITSSLAKCFGADAAVKAATDAVQVFGGYGYTREYPVEKLYRDAKLMQIYEGTSQVQRMVIAKNLLRS</sequence>
<dbReference type="SUPFAM" id="SSF47203">
    <property type="entry name" value="Acyl-CoA dehydrogenase C-terminal domain-like"/>
    <property type="match status" value="1"/>
</dbReference>
<keyword evidence="5 6" id="KW-0560">Oxidoreductase</keyword>
<dbReference type="InterPro" id="IPR013786">
    <property type="entry name" value="AcylCoA_DH/ox_N"/>
</dbReference>
<evidence type="ECO:0000256" key="5">
    <source>
        <dbReference type="ARBA" id="ARBA00023002"/>
    </source>
</evidence>
<dbReference type="InterPro" id="IPR009075">
    <property type="entry name" value="AcylCo_DH/oxidase_C"/>
</dbReference>
<accession>A0A0C2CVA8</accession>
<dbReference type="Gene3D" id="1.10.540.10">
    <property type="entry name" value="Acyl-CoA dehydrogenase/oxidase, N-terminal domain"/>
    <property type="match status" value="1"/>
</dbReference>
<proteinExistence type="inferred from homology"/>
<dbReference type="Pfam" id="PF02771">
    <property type="entry name" value="Acyl-CoA_dh_N"/>
    <property type="match status" value="1"/>
</dbReference>
<dbReference type="AlphaFoldDB" id="A0A0C2CVA8"/>
<gene>
    <name evidence="10" type="ORF">DB30_06073</name>
</gene>
<dbReference type="GO" id="GO:0050660">
    <property type="term" value="F:flavin adenine dinucleotide binding"/>
    <property type="evidence" value="ECO:0007669"/>
    <property type="project" value="InterPro"/>
</dbReference>
<dbReference type="InterPro" id="IPR036250">
    <property type="entry name" value="AcylCo_DH-like_C"/>
</dbReference>
<evidence type="ECO:0000259" key="7">
    <source>
        <dbReference type="Pfam" id="PF00441"/>
    </source>
</evidence>
<evidence type="ECO:0000313" key="10">
    <source>
        <dbReference type="EMBL" id="KIG15041.1"/>
    </source>
</evidence>
<evidence type="ECO:0000256" key="2">
    <source>
        <dbReference type="ARBA" id="ARBA00009347"/>
    </source>
</evidence>
<feature type="domain" description="Acyl-CoA dehydrogenase/oxidase C-terminal" evidence="7">
    <location>
        <begin position="230"/>
        <end position="379"/>
    </location>
</feature>
<evidence type="ECO:0000256" key="6">
    <source>
        <dbReference type="RuleBase" id="RU362125"/>
    </source>
</evidence>
<dbReference type="InterPro" id="IPR006089">
    <property type="entry name" value="Acyl-CoA_DH_CS"/>
</dbReference>
<dbReference type="FunFam" id="1.10.540.10:FF:000026">
    <property type="entry name" value="Acyl-CoA dehydrogenase medium chain"/>
    <property type="match status" value="1"/>
</dbReference>
<name>A0A0C2CVA8_9BACT</name>
<reference evidence="10 11" key="1">
    <citation type="submission" date="2014-12" db="EMBL/GenBank/DDBJ databases">
        <title>Genome assembly of Enhygromyxa salina DSM 15201.</title>
        <authorList>
            <person name="Sharma G."/>
            <person name="Subramanian S."/>
        </authorList>
    </citation>
    <scope>NUCLEOTIDE SEQUENCE [LARGE SCALE GENOMIC DNA]</scope>
    <source>
        <strain evidence="10 11">DSM 15201</strain>
    </source>
</reference>
<dbReference type="PROSITE" id="PS00073">
    <property type="entry name" value="ACYL_COA_DH_2"/>
    <property type="match status" value="1"/>
</dbReference>